<evidence type="ECO:0000259" key="13">
    <source>
        <dbReference type="SMART" id="SM00986"/>
    </source>
</evidence>
<evidence type="ECO:0000313" key="15">
    <source>
        <dbReference type="Proteomes" id="UP000290218"/>
    </source>
</evidence>
<gene>
    <name evidence="14" type="ORF">ESB00_07290</name>
</gene>
<dbReference type="Pfam" id="PF03167">
    <property type="entry name" value="UDG"/>
    <property type="match status" value="1"/>
</dbReference>
<feature type="region of interest" description="Disordered" evidence="12">
    <location>
        <begin position="1"/>
        <end position="43"/>
    </location>
</feature>
<organism evidence="14 15">
    <name type="scientific">Oleiharenicola lentus</name>
    <dbReference type="NCBI Taxonomy" id="2508720"/>
    <lineage>
        <taxon>Bacteria</taxon>
        <taxon>Pseudomonadati</taxon>
        <taxon>Verrucomicrobiota</taxon>
        <taxon>Opitutia</taxon>
        <taxon>Opitutales</taxon>
        <taxon>Opitutaceae</taxon>
        <taxon>Oleiharenicola</taxon>
    </lineage>
</organism>
<evidence type="ECO:0000256" key="11">
    <source>
        <dbReference type="ARBA" id="ARBA00023204"/>
    </source>
</evidence>
<evidence type="ECO:0000256" key="3">
    <source>
        <dbReference type="ARBA" id="ARBA00012030"/>
    </source>
</evidence>
<evidence type="ECO:0000256" key="1">
    <source>
        <dbReference type="ARBA" id="ARBA00001400"/>
    </source>
</evidence>
<evidence type="ECO:0000256" key="10">
    <source>
        <dbReference type="ARBA" id="ARBA00023014"/>
    </source>
</evidence>
<dbReference type="NCBIfam" id="TIGR00758">
    <property type="entry name" value="UDG_fam4"/>
    <property type="match status" value="1"/>
</dbReference>
<keyword evidence="10" id="KW-0411">Iron-sulfur</keyword>
<evidence type="ECO:0000256" key="4">
    <source>
        <dbReference type="ARBA" id="ARBA00019403"/>
    </source>
</evidence>
<dbReference type="Proteomes" id="UP000290218">
    <property type="component" value="Unassembled WGS sequence"/>
</dbReference>
<accession>A0A4Q1CCX3</accession>
<keyword evidence="5" id="KW-0004">4Fe-4S</keyword>
<keyword evidence="9" id="KW-0408">Iron</keyword>
<comment type="catalytic activity">
    <reaction evidence="1">
        <text>Hydrolyzes single-stranded DNA or mismatched double-stranded DNA and polynucleotides, releasing free uracil.</text>
        <dbReference type="EC" id="3.2.2.27"/>
    </reaction>
</comment>
<comment type="caution">
    <text evidence="14">The sequence shown here is derived from an EMBL/GenBank/DDBJ whole genome shotgun (WGS) entry which is preliminary data.</text>
</comment>
<evidence type="ECO:0000256" key="12">
    <source>
        <dbReference type="SAM" id="MobiDB-lite"/>
    </source>
</evidence>
<keyword evidence="7" id="KW-0227">DNA damage</keyword>
<protein>
    <recommendedName>
        <fullName evidence="4">Type-4 uracil-DNA glycosylase</fullName>
        <ecNumber evidence="3">3.2.2.27</ecNumber>
    </recommendedName>
</protein>
<keyword evidence="15" id="KW-1185">Reference proteome</keyword>
<dbReference type="AlphaFoldDB" id="A0A4Q1CCX3"/>
<evidence type="ECO:0000313" key="14">
    <source>
        <dbReference type="EMBL" id="RXK56938.1"/>
    </source>
</evidence>
<keyword evidence="8" id="KW-0378">Hydrolase</keyword>
<dbReference type="SMART" id="SM00986">
    <property type="entry name" value="UDG"/>
    <property type="match status" value="1"/>
</dbReference>
<dbReference type="InterPro" id="IPR036895">
    <property type="entry name" value="Uracil-DNA_glycosylase-like_sf"/>
</dbReference>
<evidence type="ECO:0000256" key="7">
    <source>
        <dbReference type="ARBA" id="ARBA00022763"/>
    </source>
</evidence>
<dbReference type="InterPro" id="IPR005273">
    <property type="entry name" value="Ura-DNA_glyco_family4"/>
</dbReference>
<dbReference type="SMART" id="SM00987">
    <property type="entry name" value="UreE_C"/>
    <property type="match status" value="1"/>
</dbReference>
<dbReference type="OrthoDB" id="5290748at2"/>
<proteinExistence type="inferred from homology"/>
<dbReference type="GO" id="GO:0046872">
    <property type="term" value="F:metal ion binding"/>
    <property type="evidence" value="ECO:0007669"/>
    <property type="project" value="UniProtKB-KW"/>
</dbReference>
<evidence type="ECO:0000256" key="8">
    <source>
        <dbReference type="ARBA" id="ARBA00022801"/>
    </source>
</evidence>
<sequence>MQALRDALADAPAEENLSGGVPTSREFEAEPSRATSDQSPPVRTFVLPTPAPVVAAKPSLPPRPDIVLPDGDKQTRWNALREIVLNDPTCKQNVHPGKQVVFGVGNLDTAIMFVGEAPGADEEDQGEPFVGRAGQLLNRMIKAMGLDRSQVYIGNILNWRPAMGVRNSDGSQTGNRPPTQEEMACCLPFIRAQIAIIQPKVIVALGKTAVDGLLGPDRFKSMGAARGAWHEYAGTPLRATYHPSYLLRQEGLVSAAAKKIKRDAWEDLLAVMERAGVPISEKQRNYFL</sequence>
<feature type="domain" description="Uracil-DNA glycosylase-like" evidence="13">
    <location>
        <begin position="102"/>
        <end position="269"/>
    </location>
</feature>
<dbReference type="EMBL" id="SDHX01000001">
    <property type="protein sequence ID" value="RXK56938.1"/>
    <property type="molecule type" value="Genomic_DNA"/>
</dbReference>
<dbReference type="Gene3D" id="3.40.470.10">
    <property type="entry name" value="Uracil-DNA glycosylase-like domain"/>
    <property type="match status" value="1"/>
</dbReference>
<dbReference type="GO" id="GO:0051539">
    <property type="term" value="F:4 iron, 4 sulfur cluster binding"/>
    <property type="evidence" value="ECO:0007669"/>
    <property type="project" value="UniProtKB-KW"/>
</dbReference>
<dbReference type="SUPFAM" id="SSF52141">
    <property type="entry name" value="Uracil-DNA glycosylase-like"/>
    <property type="match status" value="1"/>
</dbReference>
<keyword evidence="6" id="KW-0479">Metal-binding</keyword>
<evidence type="ECO:0000256" key="6">
    <source>
        <dbReference type="ARBA" id="ARBA00022723"/>
    </source>
</evidence>
<dbReference type="GO" id="GO:0004844">
    <property type="term" value="F:uracil DNA N-glycosylase activity"/>
    <property type="evidence" value="ECO:0007669"/>
    <property type="project" value="UniProtKB-EC"/>
</dbReference>
<keyword evidence="11" id="KW-0234">DNA repair</keyword>
<dbReference type="EC" id="3.2.2.27" evidence="3"/>
<dbReference type="PANTHER" id="PTHR33693">
    <property type="entry name" value="TYPE-5 URACIL-DNA GLYCOSYLASE"/>
    <property type="match status" value="1"/>
</dbReference>
<dbReference type="GO" id="GO:0006281">
    <property type="term" value="P:DNA repair"/>
    <property type="evidence" value="ECO:0007669"/>
    <property type="project" value="UniProtKB-KW"/>
</dbReference>
<dbReference type="InterPro" id="IPR005122">
    <property type="entry name" value="Uracil-DNA_glycosylase-like"/>
</dbReference>
<evidence type="ECO:0000256" key="5">
    <source>
        <dbReference type="ARBA" id="ARBA00022485"/>
    </source>
</evidence>
<comment type="similarity">
    <text evidence="2">Belongs to the uracil-DNA glycosylase (UDG) superfamily. Type 4 (UDGa) family.</text>
</comment>
<name>A0A4Q1CCX3_9BACT</name>
<dbReference type="PANTHER" id="PTHR33693:SF1">
    <property type="entry name" value="TYPE-4 URACIL-DNA GLYCOSYLASE"/>
    <property type="match status" value="1"/>
</dbReference>
<evidence type="ECO:0000256" key="2">
    <source>
        <dbReference type="ARBA" id="ARBA00006521"/>
    </source>
</evidence>
<dbReference type="CDD" id="cd10030">
    <property type="entry name" value="UDG-F4_TTUDGA_SPO1dp_like"/>
    <property type="match status" value="1"/>
</dbReference>
<dbReference type="InterPro" id="IPR051536">
    <property type="entry name" value="UDG_Type-4/5"/>
</dbReference>
<reference evidence="14 15" key="1">
    <citation type="submission" date="2019-01" db="EMBL/GenBank/DDBJ databases">
        <title>Lacunisphaera sp. strain TWA-58.</title>
        <authorList>
            <person name="Chen W.-M."/>
        </authorList>
    </citation>
    <scope>NUCLEOTIDE SEQUENCE [LARGE SCALE GENOMIC DNA]</scope>
    <source>
        <strain evidence="14 15">TWA-58</strain>
    </source>
</reference>
<evidence type="ECO:0000256" key="9">
    <source>
        <dbReference type="ARBA" id="ARBA00023004"/>
    </source>
</evidence>